<evidence type="ECO:0000256" key="1">
    <source>
        <dbReference type="SAM" id="MobiDB-lite"/>
    </source>
</evidence>
<comment type="caution">
    <text evidence="2">The sequence shown here is derived from an EMBL/GenBank/DDBJ whole genome shotgun (WGS) entry which is preliminary data.</text>
</comment>
<evidence type="ECO:0000313" key="2">
    <source>
        <dbReference type="EMBL" id="MPM72962.1"/>
    </source>
</evidence>
<organism evidence="2">
    <name type="scientific">bioreactor metagenome</name>
    <dbReference type="NCBI Taxonomy" id="1076179"/>
    <lineage>
        <taxon>unclassified sequences</taxon>
        <taxon>metagenomes</taxon>
        <taxon>ecological metagenomes</taxon>
    </lineage>
</organism>
<sequence length="279" mass="30151">MALFALRNVQRSADRLFEHAGYGAVEKRFGVHELPRETEPEVKMGSRGAPRHAAFSYNRAPVYPLSFLHADGIEMEVMGDHPAAGIDVDALSSEVMVPRKNDSAGKGCPDRSSLGRTEVHSPMGGSRLLVQNPPPPVGTCHDTVHRPDKRKPPFPGQGGRGKSFAHGFPLLGDPGQDIRRGRHHALRKSQVILPVLHRGHPDGKGYPATGSIGIDGHLHGVEAGLHLPRLGTEQAEGDIVIVPQGHIERNVPPLPLHRHSREGGGRGHPDHERAPRSDG</sequence>
<feature type="region of interest" description="Disordered" evidence="1">
    <location>
        <begin position="140"/>
        <end position="160"/>
    </location>
</feature>
<reference evidence="2" key="1">
    <citation type="submission" date="2019-08" db="EMBL/GenBank/DDBJ databases">
        <authorList>
            <person name="Kucharzyk K."/>
            <person name="Murdoch R.W."/>
            <person name="Higgins S."/>
            <person name="Loffler F."/>
        </authorList>
    </citation>
    <scope>NUCLEOTIDE SEQUENCE</scope>
</reference>
<dbReference type="EMBL" id="VSSQ01025066">
    <property type="protein sequence ID" value="MPM72962.1"/>
    <property type="molecule type" value="Genomic_DNA"/>
</dbReference>
<proteinExistence type="predicted"/>
<name>A0A645C5N8_9ZZZZ</name>
<dbReference type="AlphaFoldDB" id="A0A645C5N8"/>
<gene>
    <name evidence="2" type="ORF">SDC9_119938</name>
</gene>
<feature type="region of interest" description="Disordered" evidence="1">
    <location>
        <begin position="99"/>
        <end position="119"/>
    </location>
</feature>
<protein>
    <submittedName>
        <fullName evidence="2">Uncharacterized protein</fullName>
    </submittedName>
</protein>
<accession>A0A645C5N8</accession>
<feature type="region of interest" description="Disordered" evidence="1">
    <location>
        <begin position="249"/>
        <end position="279"/>
    </location>
</feature>
<feature type="compositionally biased region" description="Basic and acidic residues" evidence="1">
    <location>
        <begin position="261"/>
        <end position="279"/>
    </location>
</feature>